<protein>
    <submittedName>
        <fullName evidence="8">Choline dehydrogenase</fullName>
    </submittedName>
</protein>
<organism evidence="8 9">
    <name type="scientific">OM182 bacterium</name>
    <dbReference type="NCBI Taxonomy" id="2510334"/>
    <lineage>
        <taxon>Bacteria</taxon>
        <taxon>Pseudomonadati</taxon>
        <taxon>Pseudomonadota</taxon>
        <taxon>Gammaproteobacteria</taxon>
        <taxon>OMG group</taxon>
        <taxon>OM182 clade</taxon>
    </lineage>
</organism>
<dbReference type="SUPFAM" id="SSF51905">
    <property type="entry name" value="FAD/NAD(P)-binding domain"/>
    <property type="match status" value="1"/>
</dbReference>
<dbReference type="GO" id="GO:0016020">
    <property type="term" value="C:membrane"/>
    <property type="evidence" value="ECO:0007669"/>
    <property type="project" value="TreeGrafter"/>
</dbReference>
<comment type="similarity">
    <text evidence="2 5">Belongs to the GMC oxidoreductase family.</text>
</comment>
<dbReference type="Proteomes" id="UP000316199">
    <property type="component" value="Unassembled WGS sequence"/>
</dbReference>
<dbReference type="InterPro" id="IPR000172">
    <property type="entry name" value="GMC_OxRdtase_N"/>
</dbReference>
<dbReference type="Pfam" id="PF00732">
    <property type="entry name" value="GMC_oxred_N"/>
    <property type="match status" value="1"/>
</dbReference>
<dbReference type="GO" id="GO:0008812">
    <property type="term" value="F:choline dehydrogenase activity"/>
    <property type="evidence" value="ECO:0007669"/>
    <property type="project" value="TreeGrafter"/>
</dbReference>
<gene>
    <name evidence="8" type="ORF">EVA68_03560</name>
</gene>
<evidence type="ECO:0000259" key="6">
    <source>
        <dbReference type="PROSITE" id="PS00623"/>
    </source>
</evidence>
<feature type="non-terminal residue" evidence="8">
    <location>
        <position position="268"/>
    </location>
</feature>
<dbReference type="PROSITE" id="PS00624">
    <property type="entry name" value="GMC_OXRED_2"/>
    <property type="match status" value="1"/>
</dbReference>
<evidence type="ECO:0000256" key="1">
    <source>
        <dbReference type="ARBA" id="ARBA00001974"/>
    </source>
</evidence>
<dbReference type="InterPro" id="IPR036188">
    <property type="entry name" value="FAD/NAD-bd_sf"/>
</dbReference>
<dbReference type="InterPro" id="IPR012132">
    <property type="entry name" value="GMC_OxRdtase"/>
</dbReference>
<evidence type="ECO:0000256" key="4">
    <source>
        <dbReference type="ARBA" id="ARBA00022827"/>
    </source>
</evidence>
<evidence type="ECO:0000259" key="7">
    <source>
        <dbReference type="PROSITE" id="PS00624"/>
    </source>
</evidence>
<evidence type="ECO:0000313" key="8">
    <source>
        <dbReference type="EMBL" id="RZO76630.1"/>
    </source>
</evidence>
<dbReference type="AlphaFoldDB" id="A0A520S2C4"/>
<dbReference type="EMBL" id="SHAG01000009">
    <property type="protein sequence ID" value="RZO76630.1"/>
    <property type="molecule type" value="Genomic_DNA"/>
</dbReference>
<evidence type="ECO:0000256" key="2">
    <source>
        <dbReference type="ARBA" id="ARBA00010790"/>
    </source>
</evidence>
<dbReference type="GO" id="GO:0050660">
    <property type="term" value="F:flavin adenine dinucleotide binding"/>
    <property type="evidence" value="ECO:0007669"/>
    <property type="project" value="InterPro"/>
</dbReference>
<dbReference type="PANTHER" id="PTHR11552">
    <property type="entry name" value="GLUCOSE-METHANOL-CHOLINE GMC OXIDOREDUCTASE"/>
    <property type="match status" value="1"/>
</dbReference>
<comment type="cofactor">
    <cofactor evidence="1">
        <name>FAD</name>
        <dbReference type="ChEBI" id="CHEBI:57692"/>
    </cofactor>
</comment>
<evidence type="ECO:0000256" key="5">
    <source>
        <dbReference type="RuleBase" id="RU003968"/>
    </source>
</evidence>
<dbReference type="GO" id="GO:0019285">
    <property type="term" value="P:glycine betaine biosynthetic process from choline"/>
    <property type="evidence" value="ECO:0007669"/>
    <property type="project" value="TreeGrafter"/>
</dbReference>
<sequence length="268" mass="29776">MYDYIIVGAGSAGCVLANRLSANRKTQVLLLEAGRKDSSPFIHMPAGIARLLATSDFNWAFQTEEESELEMRKLYWPRGKGLGGSSSINGMIYMRGNSRDYDHWRQLGNNGWGYDDVLPYFRRSMNNERGEDAYHGINGELNVLDEKANLPSHNYFIQAGMEAGYVYNKDFNGATQEGFGPFQLTKIGNRRCSAAQAFLSPILDRDNLTVVTEAKALSIDFEGKKAVGVTYLKRGQKYRVKAVRETIISAGAVQTPQLLQLSGIGNPE</sequence>
<name>A0A520S2C4_9GAMM</name>
<keyword evidence="3 5" id="KW-0285">Flavoprotein</keyword>
<dbReference type="Gene3D" id="3.50.50.60">
    <property type="entry name" value="FAD/NAD(P)-binding domain"/>
    <property type="match status" value="1"/>
</dbReference>
<accession>A0A520S2C4</accession>
<reference evidence="8 9" key="1">
    <citation type="submission" date="2019-02" db="EMBL/GenBank/DDBJ databases">
        <title>Prokaryotic population dynamics and viral predation in marine succession experiment using metagenomics: the confinement effect.</title>
        <authorList>
            <person name="Haro-Moreno J.M."/>
            <person name="Rodriguez-Valera F."/>
            <person name="Lopez-Perez M."/>
        </authorList>
    </citation>
    <scope>NUCLEOTIDE SEQUENCE [LARGE SCALE GENOMIC DNA]</scope>
    <source>
        <strain evidence="8">MED-G157</strain>
    </source>
</reference>
<evidence type="ECO:0000256" key="3">
    <source>
        <dbReference type="ARBA" id="ARBA00022630"/>
    </source>
</evidence>
<keyword evidence="4 5" id="KW-0274">FAD</keyword>
<dbReference type="PANTHER" id="PTHR11552:SF147">
    <property type="entry name" value="CHOLINE DEHYDROGENASE, MITOCHONDRIAL"/>
    <property type="match status" value="1"/>
</dbReference>
<feature type="domain" description="Glucose-methanol-choline oxidoreductase N-terminal" evidence="6">
    <location>
        <begin position="79"/>
        <end position="102"/>
    </location>
</feature>
<proteinExistence type="inferred from homology"/>
<feature type="domain" description="Glucose-methanol-choline oxidoreductase N-terminal" evidence="7">
    <location>
        <begin position="251"/>
        <end position="265"/>
    </location>
</feature>
<evidence type="ECO:0000313" key="9">
    <source>
        <dbReference type="Proteomes" id="UP000316199"/>
    </source>
</evidence>
<comment type="caution">
    <text evidence="8">The sequence shown here is derived from an EMBL/GenBank/DDBJ whole genome shotgun (WGS) entry which is preliminary data.</text>
</comment>
<dbReference type="Gene3D" id="3.30.560.10">
    <property type="entry name" value="Glucose Oxidase, domain 3"/>
    <property type="match status" value="1"/>
</dbReference>
<dbReference type="PROSITE" id="PS00623">
    <property type="entry name" value="GMC_OXRED_1"/>
    <property type="match status" value="1"/>
</dbReference>